<evidence type="ECO:0000313" key="7">
    <source>
        <dbReference type="Proteomes" id="UP001489004"/>
    </source>
</evidence>
<dbReference type="EC" id="3.1.1.-" evidence="2"/>
<comment type="function">
    <text evidence="2">Lipolytic acyl hydrolase (LAH).</text>
</comment>
<keyword evidence="2" id="KW-0442">Lipid degradation</keyword>
<dbReference type="PANTHER" id="PTHR12406">
    <property type="entry name" value="CALCIUM-INDEPENDENT PHOSPHOLIPASE A2 IPLA2 -RELATED"/>
    <property type="match status" value="1"/>
</dbReference>
<dbReference type="GO" id="GO:0005737">
    <property type="term" value="C:cytoplasm"/>
    <property type="evidence" value="ECO:0007669"/>
    <property type="project" value="TreeGrafter"/>
</dbReference>
<protein>
    <recommendedName>
        <fullName evidence="2">Patatin</fullName>
        <ecNumber evidence="2">3.1.1.-</ecNumber>
    </recommendedName>
</protein>
<dbReference type="GO" id="GO:0016020">
    <property type="term" value="C:membrane"/>
    <property type="evidence" value="ECO:0007669"/>
    <property type="project" value="TreeGrafter"/>
</dbReference>
<organism evidence="6 7">
    <name type="scientific">[Myrmecia] bisecta</name>
    <dbReference type="NCBI Taxonomy" id="41462"/>
    <lineage>
        <taxon>Eukaryota</taxon>
        <taxon>Viridiplantae</taxon>
        <taxon>Chlorophyta</taxon>
        <taxon>core chlorophytes</taxon>
        <taxon>Trebouxiophyceae</taxon>
        <taxon>Trebouxiales</taxon>
        <taxon>Trebouxiaceae</taxon>
        <taxon>Myrmecia</taxon>
    </lineage>
</organism>
<evidence type="ECO:0000259" key="5">
    <source>
        <dbReference type="Pfam" id="PF01734"/>
    </source>
</evidence>
<evidence type="ECO:0000256" key="2">
    <source>
        <dbReference type="RuleBase" id="RU361262"/>
    </source>
</evidence>
<comment type="similarity">
    <text evidence="2">Belongs to the patatin family.</text>
</comment>
<feature type="domain" description="PNPLA" evidence="5">
    <location>
        <begin position="48"/>
        <end position="200"/>
    </location>
</feature>
<dbReference type="AlphaFoldDB" id="A0AAW1PGC5"/>
<dbReference type="Pfam" id="PF01734">
    <property type="entry name" value="Patatin"/>
    <property type="match status" value="1"/>
</dbReference>
<keyword evidence="4" id="KW-0472">Membrane</keyword>
<dbReference type="GO" id="GO:0055088">
    <property type="term" value="P:lipid homeostasis"/>
    <property type="evidence" value="ECO:0007669"/>
    <property type="project" value="TreeGrafter"/>
</dbReference>
<name>A0AAW1PGC5_9CHLO</name>
<keyword evidence="4" id="KW-1133">Transmembrane helix</keyword>
<keyword evidence="1 2" id="KW-0443">Lipid metabolism</keyword>
<reference evidence="6 7" key="1">
    <citation type="journal article" date="2024" name="Nat. Commun.">
        <title>Phylogenomics reveals the evolutionary origins of lichenization in chlorophyte algae.</title>
        <authorList>
            <person name="Puginier C."/>
            <person name="Libourel C."/>
            <person name="Otte J."/>
            <person name="Skaloud P."/>
            <person name="Haon M."/>
            <person name="Grisel S."/>
            <person name="Petersen M."/>
            <person name="Berrin J.G."/>
            <person name="Delaux P.M."/>
            <person name="Dal Grande F."/>
            <person name="Keller J."/>
        </authorList>
    </citation>
    <scope>NUCLEOTIDE SEQUENCE [LARGE SCALE GENOMIC DNA]</scope>
    <source>
        <strain evidence="6 7">SAG 2043</strain>
    </source>
</reference>
<keyword evidence="4" id="KW-0812">Transmembrane</keyword>
<sequence>MATPLDKVVQPQQPEATESSKAGIHVRADATERTAPPSSGKPLQAWTFSSSGWLFAYSFGVVKCLRELEMTNNVYVIGSSGGACAGAFLFMDQNIDEVVEYIYECAARARSHWWNAFKIAQYVRGAIDRFISPECGPRMTGHMEISVTKLPWMRNVRIKEFADSAAVMTAVMASSRIVPLAGLPMHMPGVGWVLDGGVSDFQLIKGMLLGRSFFSLHTEDAVSVCPFYTSRADIKPSEYVPMWWALYPPSPDKLKHVYELGYKDAKAWIRAHGRERLGIMRRSSTGEGIEERPALFWQVLQETSEVAPSCHEELGELVFGIVSLMKLLLRCLAWFLICMELLFHSFTSAFYLMVWPVLTADSRSAAWKRFNSVSVASVSPWLLLKTIPAISPWIPTRRNSKFNKNLQQHSVCYRLFQYFL</sequence>
<gene>
    <name evidence="6" type="ORF">WJX72_007180</name>
</gene>
<dbReference type="PANTHER" id="PTHR12406:SF42">
    <property type="entry name" value="PNPLA DOMAIN-CONTAINING PROTEIN"/>
    <property type="match status" value="1"/>
</dbReference>
<evidence type="ECO:0000256" key="1">
    <source>
        <dbReference type="ARBA" id="ARBA00023098"/>
    </source>
</evidence>
<keyword evidence="7" id="KW-1185">Reference proteome</keyword>
<proteinExistence type="inferred from homology"/>
<feature type="compositionally biased region" description="Polar residues" evidence="3">
    <location>
        <begin position="10"/>
        <end position="20"/>
    </location>
</feature>
<feature type="transmembrane region" description="Helical" evidence="4">
    <location>
        <begin position="331"/>
        <end position="353"/>
    </location>
</feature>
<dbReference type="GO" id="GO:0019433">
    <property type="term" value="P:triglyceride catabolic process"/>
    <property type="evidence" value="ECO:0007669"/>
    <property type="project" value="TreeGrafter"/>
</dbReference>
<evidence type="ECO:0000256" key="4">
    <source>
        <dbReference type="SAM" id="Phobius"/>
    </source>
</evidence>
<evidence type="ECO:0000313" key="6">
    <source>
        <dbReference type="EMBL" id="KAK9806909.1"/>
    </source>
</evidence>
<feature type="region of interest" description="Disordered" evidence="3">
    <location>
        <begin position="1"/>
        <end position="41"/>
    </location>
</feature>
<dbReference type="GO" id="GO:0005811">
    <property type="term" value="C:lipid droplet"/>
    <property type="evidence" value="ECO:0007669"/>
    <property type="project" value="TreeGrafter"/>
</dbReference>
<dbReference type="InterPro" id="IPR002641">
    <property type="entry name" value="PNPLA_dom"/>
</dbReference>
<dbReference type="InterPro" id="IPR033562">
    <property type="entry name" value="PLPL"/>
</dbReference>
<dbReference type="EMBL" id="JALJOR010000013">
    <property type="protein sequence ID" value="KAK9806909.1"/>
    <property type="molecule type" value="Genomic_DNA"/>
</dbReference>
<dbReference type="Proteomes" id="UP001489004">
    <property type="component" value="Unassembled WGS sequence"/>
</dbReference>
<comment type="caution">
    <text evidence="6">The sequence shown here is derived from an EMBL/GenBank/DDBJ whole genome shotgun (WGS) entry which is preliminary data.</text>
</comment>
<dbReference type="GO" id="GO:0004806">
    <property type="term" value="F:triacylglycerol lipase activity"/>
    <property type="evidence" value="ECO:0007669"/>
    <property type="project" value="TreeGrafter"/>
</dbReference>
<keyword evidence="2" id="KW-0378">Hydrolase</keyword>
<accession>A0AAW1PGC5</accession>
<dbReference type="SUPFAM" id="SSF52151">
    <property type="entry name" value="FabD/lysophospholipase-like"/>
    <property type="match status" value="1"/>
</dbReference>
<evidence type="ECO:0000256" key="3">
    <source>
        <dbReference type="SAM" id="MobiDB-lite"/>
    </source>
</evidence>
<comment type="domain">
    <text evidence="2">The nitrogen atoms of the two glycine residues in the GGXR motif define the oxyanion hole, and stabilize the oxyanion that forms during the nucleophilic attack by the catalytic serine during substrate cleavage.</text>
</comment>
<dbReference type="InterPro" id="IPR016035">
    <property type="entry name" value="Acyl_Trfase/lysoPLipase"/>
</dbReference>